<organism evidence="1 2">
    <name type="scientific">Pseudorhodoplanes sinuspersici</name>
    <dbReference type="NCBI Taxonomy" id="1235591"/>
    <lineage>
        <taxon>Bacteria</taxon>
        <taxon>Pseudomonadati</taxon>
        <taxon>Pseudomonadota</taxon>
        <taxon>Alphaproteobacteria</taxon>
        <taxon>Hyphomicrobiales</taxon>
        <taxon>Pseudorhodoplanes</taxon>
    </lineage>
</organism>
<evidence type="ECO:0000313" key="1">
    <source>
        <dbReference type="EMBL" id="ARP98100.1"/>
    </source>
</evidence>
<protein>
    <submittedName>
        <fullName evidence="1">Uncharacterized protein</fullName>
    </submittedName>
</protein>
<dbReference type="AlphaFoldDB" id="A0A1W6ZLV4"/>
<gene>
    <name evidence="1" type="ORF">CAK95_02635</name>
</gene>
<dbReference type="OrthoDB" id="7445766at2"/>
<dbReference type="STRING" id="1235591.CAK95_02635"/>
<reference evidence="1 2" key="1">
    <citation type="submission" date="2017-05" db="EMBL/GenBank/DDBJ databases">
        <title>Full genome sequence of Pseudorhodoplanes sinuspersici.</title>
        <authorList>
            <person name="Dastgheib S.M.M."/>
            <person name="Shavandi M."/>
            <person name="Tirandaz H."/>
        </authorList>
    </citation>
    <scope>NUCLEOTIDE SEQUENCE [LARGE SCALE GENOMIC DNA]</scope>
    <source>
        <strain evidence="1 2">RIPI110</strain>
    </source>
</reference>
<proteinExistence type="predicted"/>
<dbReference type="Proteomes" id="UP000194137">
    <property type="component" value="Chromosome"/>
</dbReference>
<dbReference type="EMBL" id="CP021112">
    <property type="protein sequence ID" value="ARP98100.1"/>
    <property type="molecule type" value="Genomic_DNA"/>
</dbReference>
<name>A0A1W6ZLV4_9HYPH</name>
<dbReference type="RefSeq" id="WP_086086415.1">
    <property type="nucleotide sequence ID" value="NZ_CP021112.1"/>
</dbReference>
<accession>A0A1W6ZLV4</accession>
<evidence type="ECO:0000313" key="2">
    <source>
        <dbReference type="Proteomes" id="UP000194137"/>
    </source>
</evidence>
<sequence length="258" mass="30078">MRFRRWPRPTPYEETPRKRAAFLQRQHRECESLPLFVSVVQSHQHDVETEMSRRAERWDQDERNSRAARAARWRDVRGRLFALDPTLRLTIRALWRNCPCPADPSYLGDLLHQITVGRIDPDRPPWIYSRKIHARITPSPTTFEEAFRKVGQLKIGGTSKTNAADEFTWCGNLGSGLLILMSRVRPNEPLESFVTSSAHRLRDSHVGRFGHWVEIIVRGECSDAEFALIRRLAQAADTRRVVVRRHDSRVRRSPSKRE</sequence>
<dbReference type="KEGG" id="psin:CAK95_02635"/>
<keyword evidence="2" id="KW-1185">Reference proteome</keyword>